<organism evidence="1">
    <name type="scientific">Arundo donax</name>
    <name type="common">Giant reed</name>
    <name type="synonym">Donax arundinaceus</name>
    <dbReference type="NCBI Taxonomy" id="35708"/>
    <lineage>
        <taxon>Eukaryota</taxon>
        <taxon>Viridiplantae</taxon>
        <taxon>Streptophyta</taxon>
        <taxon>Embryophyta</taxon>
        <taxon>Tracheophyta</taxon>
        <taxon>Spermatophyta</taxon>
        <taxon>Magnoliopsida</taxon>
        <taxon>Liliopsida</taxon>
        <taxon>Poales</taxon>
        <taxon>Poaceae</taxon>
        <taxon>PACMAD clade</taxon>
        <taxon>Arundinoideae</taxon>
        <taxon>Arundineae</taxon>
        <taxon>Arundo</taxon>
    </lineage>
</organism>
<reference evidence="1" key="1">
    <citation type="submission" date="2014-09" db="EMBL/GenBank/DDBJ databases">
        <authorList>
            <person name="Magalhaes I.L.F."/>
            <person name="Oliveira U."/>
            <person name="Santos F.R."/>
            <person name="Vidigal T.H.D.A."/>
            <person name="Brescovit A.D."/>
            <person name="Santos A.J."/>
        </authorList>
    </citation>
    <scope>NUCLEOTIDE SEQUENCE</scope>
    <source>
        <tissue evidence="1">Shoot tissue taken approximately 20 cm above the soil surface</tissue>
    </source>
</reference>
<protein>
    <submittedName>
        <fullName evidence="1">Uncharacterized protein</fullName>
    </submittedName>
</protein>
<proteinExistence type="predicted"/>
<name>A0A0A8Z1G7_ARUDO</name>
<sequence>MLCAFYLSGFCQSYSLCSLGHILPISCAVLL</sequence>
<dbReference type="EMBL" id="GBRH01265274">
    <property type="protein sequence ID" value="JAD32621.1"/>
    <property type="molecule type" value="Transcribed_RNA"/>
</dbReference>
<reference evidence="1" key="2">
    <citation type="journal article" date="2015" name="Data Brief">
        <title>Shoot transcriptome of the giant reed, Arundo donax.</title>
        <authorList>
            <person name="Barrero R.A."/>
            <person name="Guerrero F.D."/>
            <person name="Moolhuijzen P."/>
            <person name="Goolsby J.A."/>
            <person name="Tidwell J."/>
            <person name="Bellgard S.E."/>
            <person name="Bellgard M.I."/>
        </authorList>
    </citation>
    <scope>NUCLEOTIDE SEQUENCE</scope>
    <source>
        <tissue evidence="1">Shoot tissue taken approximately 20 cm above the soil surface</tissue>
    </source>
</reference>
<evidence type="ECO:0000313" key="1">
    <source>
        <dbReference type="EMBL" id="JAD32621.1"/>
    </source>
</evidence>
<dbReference type="AlphaFoldDB" id="A0A0A8Z1G7"/>
<accession>A0A0A8Z1G7</accession>